<comment type="caution">
    <text evidence="3">The sequence shown here is derived from an EMBL/GenBank/DDBJ whole genome shotgun (WGS) entry which is preliminary data.</text>
</comment>
<dbReference type="EMBL" id="JAKLTR010000015">
    <property type="protein sequence ID" value="MCG2616828.1"/>
    <property type="molecule type" value="Genomic_DNA"/>
</dbReference>
<dbReference type="SUPFAM" id="SSF54001">
    <property type="entry name" value="Cysteine proteinases"/>
    <property type="match status" value="1"/>
</dbReference>
<name>A0ABS9KX09_9BACT</name>
<dbReference type="Proteomes" id="UP001165367">
    <property type="component" value="Unassembled WGS sequence"/>
</dbReference>
<proteinExistence type="predicted"/>
<dbReference type="Gene3D" id="2.60.120.1130">
    <property type="match status" value="1"/>
</dbReference>
<keyword evidence="1" id="KW-0732">Signal</keyword>
<dbReference type="InterPro" id="IPR038765">
    <property type="entry name" value="Papain-like_cys_pep_sf"/>
</dbReference>
<dbReference type="InterPro" id="IPR002931">
    <property type="entry name" value="Transglutaminase-like"/>
</dbReference>
<dbReference type="Pfam" id="PF01841">
    <property type="entry name" value="Transglut_core"/>
    <property type="match status" value="1"/>
</dbReference>
<evidence type="ECO:0000313" key="4">
    <source>
        <dbReference type="Proteomes" id="UP001165367"/>
    </source>
</evidence>
<evidence type="ECO:0000259" key="2">
    <source>
        <dbReference type="Pfam" id="PF01841"/>
    </source>
</evidence>
<evidence type="ECO:0000256" key="1">
    <source>
        <dbReference type="SAM" id="SignalP"/>
    </source>
</evidence>
<gene>
    <name evidence="3" type="ORF">LZZ85_21205</name>
</gene>
<accession>A0ABS9KX09</accession>
<organism evidence="3 4">
    <name type="scientific">Terrimonas ginsenosidimutans</name>
    <dbReference type="NCBI Taxonomy" id="2908004"/>
    <lineage>
        <taxon>Bacteria</taxon>
        <taxon>Pseudomonadati</taxon>
        <taxon>Bacteroidota</taxon>
        <taxon>Chitinophagia</taxon>
        <taxon>Chitinophagales</taxon>
        <taxon>Chitinophagaceae</taxon>
        <taxon>Terrimonas</taxon>
    </lineage>
</organism>
<dbReference type="RefSeq" id="WP_237875365.1">
    <property type="nucleotide sequence ID" value="NZ_JAKLTR010000015.1"/>
</dbReference>
<protein>
    <submittedName>
        <fullName evidence="3">Transglutaminase domain-containing protein</fullName>
    </submittedName>
</protein>
<dbReference type="Gene3D" id="3.10.620.30">
    <property type="match status" value="1"/>
</dbReference>
<sequence>MKKIIPISIWMLSTLFAAAQSSDEENNANITISHAARSFRFERGDEAHPVVIKETSSRQYLCNNYNTYFPVVEFYNDVEKIDEVSILVDNSKKHGITPKHEYYSVNDIFYSDARICYFKLPFAKKGATGKVTFEKTTLDPHYFTSIYLAGSEAVAEMELKIFIPSWMKAELKDLNCEKFDIKKNAVPEKDGIMYTYMVKNMPAIPRESSSPGITYYAPHIMVMNKYAEPAGIKYTYFNTLKDQYNWYHKLIKETENDPQVMKAKAEEVTKGLVTDDAKVKAVFQWVQDNIRYIAFEDGIAGFKPDKAQNVLQKKYGDCKGMANLVTEMLRSINLDARRCWIGTRHLFYDYSTPSLAVDNHMISVWMNKGVPVYLDATEKYIGFGEVAERIQGRQTLIEDGANFILNKVPVADYQQNTSIEQRKLTLEGGVLKGRIVQTWKGENKEMLLSGLNSIRQDKQENALSNYLSRGRKDFEISALKVVNLSDYNKDINVEYDILWKNAVADFNQETYLEVDNRRNFDGYKIDTSKRKLPYWFYFKDHVVFETEVVLPADKKVESLPPAIRIQQPGYSFTGSYTSSGSKLNYRCEIILKEAQLKPDQFSQWNNDIEKLKGFYNQQVVLTKVK</sequence>
<feature type="signal peptide" evidence="1">
    <location>
        <begin position="1"/>
        <end position="19"/>
    </location>
</feature>
<evidence type="ECO:0000313" key="3">
    <source>
        <dbReference type="EMBL" id="MCG2616828.1"/>
    </source>
</evidence>
<keyword evidence="4" id="KW-1185">Reference proteome</keyword>
<reference evidence="3" key="1">
    <citation type="submission" date="2022-01" db="EMBL/GenBank/DDBJ databases">
        <authorList>
            <person name="Jo J.-H."/>
            <person name="Im W.-T."/>
        </authorList>
    </citation>
    <scope>NUCLEOTIDE SEQUENCE</scope>
    <source>
        <strain evidence="3">NA20</strain>
    </source>
</reference>
<feature type="chain" id="PRO_5045090888" evidence="1">
    <location>
        <begin position="20"/>
        <end position="625"/>
    </location>
</feature>
<dbReference type="Gene3D" id="2.60.40.3140">
    <property type="match status" value="1"/>
</dbReference>
<feature type="domain" description="Transglutaminase-like" evidence="2">
    <location>
        <begin position="263"/>
        <end position="339"/>
    </location>
</feature>